<reference evidence="5 6" key="1">
    <citation type="submission" date="2020-12" db="EMBL/GenBank/DDBJ databases">
        <title>Metabolic potential, ecology and presence of endohyphal bacteria is reflected in genomic diversity of Mucoromycotina.</title>
        <authorList>
            <person name="Muszewska A."/>
            <person name="Okrasinska A."/>
            <person name="Steczkiewicz K."/>
            <person name="Drgas O."/>
            <person name="Orlowska M."/>
            <person name="Perlinska-Lenart U."/>
            <person name="Aleksandrzak-Piekarczyk T."/>
            <person name="Szatraj K."/>
            <person name="Zielenkiewicz U."/>
            <person name="Pilsyk S."/>
            <person name="Malc E."/>
            <person name="Mieczkowski P."/>
            <person name="Kruszewska J.S."/>
            <person name="Biernat P."/>
            <person name="Pawlowska J."/>
        </authorList>
    </citation>
    <scope>NUCLEOTIDE SEQUENCE [LARGE SCALE GENOMIC DNA]</scope>
    <source>
        <strain evidence="5 6">CBS 142.35</strain>
    </source>
</reference>
<organism evidence="5 6">
    <name type="scientific">Circinella minor</name>
    <dbReference type="NCBI Taxonomy" id="1195481"/>
    <lineage>
        <taxon>Eukaryota</taxon>
        <taxon>Fungi</taxon>
        <taxon>Fungi incertae sedis</taxon>
        <taxon>Mucoromycota</taxon>
        <taxon>Mucoromycotina</taxon>
        <taxon>Mucoromycetes</taxon>
        <taxon>Mucorales</taxon>
        <taxon>Lichtheimiaceae</taxon>
        <taxon>Circinella</taxon>
    </lineage>
</organism>
<dbReference type="PROSITE" id="PS50088">
    <property type="entry name" value="ANK_REPEAT"/>
    <property type="match status" value="2"/>
</dbReference>
<accession>A0A8H7RZB6</accession>
<feature type="compositionally biased region" description="Low complexity" evidence="4">
    <location>
        <begin position="1"/>
        <end position="15"/>
    </location>
</feature>
<dbReference type="Gene3D" id="1.25.40.20">
    <property type="entry name" value="Ankyrin repeat-containing domain"/>
    <property type="match status" value="1"/>
</dbReference>
<protein>
    <recommendedName>
        <fullName evidence="7">Ankyrin</fullName>
    </recommendedName>
</protein>
<evidence type="ECO:0000313" key="5">
    <source>
        <dbReference type="EMBL" id="KAG2218548.1"/>
    </source>
</evidence>
<feature type="region of interest" description="Disordered" evidence="4">
    <location>
        <begin position="1"/>
        <end position="50"/>
    </location>
</feature>
<feature type="repeat" description="ANK" evidence="3">
    <location>
        <begin position="129"/>
        <end position="157"/>
    </location>
</feature>
<dbReference type="PANTHER" id="PTHR24171">
    <property type="entry name" value="ANKYRIN REPEAT DOMAIN-CONTAINING PROTEIN 39-RELATED"/>
    <property type="match status" value="1"/>
</dbReference>
<evidence type="ECO:0008006" key="7">
    <source>
        <dbReference type="Google" id="ProtNLM"/>
    </source>
</evidence>
<evidence type="ECO:0000313" key="6">
    <source>
        <dbReference type="Proteomes" id="UP000646827"/>
    </source>
</evidence>
<name>A0A8H7RZB6_9FUNG</name>
<feature type="non-terminal residue" evidence="5">
    <location>
        <position position="1"/>
    </location>
</feature>
<evidence type="ECO:0000256" key="4">
    <source>
        <dbReference type="SAM" id="MobiDB-lite"/>
    </source>
</evidence>
<evidence type="ECO:0000256" key="2">
    <source>
        <dbReference type="ARBA" id="ARBA00023043"/>
    </source>
</evidence>
<proteinExistence type="predicted"/>
<comment type="caution">
    <text evidence="5">The sequence shown here is derived from an EMBL/GenBank/DDBJ whole genome shotgun (WGS) entry which is preliminary data.</text>
</comment>
<keyword evidence="6" id="KW-1185">Reference proteome</keyword>
<dbReference type="Proteomes" id="UP000646827">
    <property type="component" value="Unassembled WGS sequence"/>
</dbReference>
<feature type="region of interest" description="Disordered" evidence="4">
    <location>
        <begin position="195"/>
        <end position="231"/>
    </location>
</feature>
<gene>
    <name evidence="5" type="ORF">INT45_006309</name>
</gene>
<dbReference type="Pfam" id="PF12796">
    <property type="entry name" value="Ank_2"/>
    <property type="match status" value="1"/>
</dbReference>
<dbReference type="OrthoDB" id="341259at2759"/>
<sequence>NKSTTTDTTTPPTSRSTDHHQHHNHGPLSNHSYAIHYGPSPTQHMSPALSEARRPGDVIHKTTFNRISSYHDRKTTTKQVTTKLKNLFVNNREREELMTACSKGDVDRVSHLLAHTKPNVNPDMVRDSKLRTPLLVACAAGKADVVRVLIRWGADVNNPVGDVIGNKPLDLAVISNNFDTVLALLEAGAHVTQPSFSSAKPTVMKMDDDGDDDANDDGLPAPIQQRANTRSPLSLAQSRLDLLITQRQQKNKDHNETRQREVCMDQIVQIIKLLRYFSTPKEHSSHTNENVTRELDELASKLSSIGLQEGASQDNNNNDDDLEIMTSLKDVISKLHI</sequence>
<dbReference type="EMBL" id="JAEPRB010000223">
    <property type="protein sequence ID" value="KAG2218548.1"/>
    <property type="molecule type" value="Genomic_DNA"/>
</dbReference>
<dbReference type="SUPFAM" id="SSF48403">
    <property type="entry name" value="Ankyrin repeat"/>
    <property type="match status" value="1"/>
</dbReference>
<dbReference type="InterPro" id="IPR036770">
    <property type="entry name" value="Ankyrin_rpt-contain_sf"/>
</dbReference>
<evidence type="ECO:0000256" key="1">
    <source>
        <dbReference type="ARBA" id="ARBA00022737"/>
    </source>
</evidence>
<feature type="repeat" description="ANK" evidence="3">
    <location>
        <begin position="164"/>
        <end position="196"/>
    </location>
</feature>
<dbReference type="InterPro" id="IPR002110">
    <property type="entry name" value="Ankyrin_rpt"/>
</dbReference>
<dbReference type="AlphaFoldDB" id="A0A8H7RZB6"/>
<evidence type="ECO:0000256" key="3">
    <source>
        <dbReference type="PROSITE-ProRule" id="PRU00023"/>
    </source>
</evidence>
<dbReference type="SMART" id="SM00248">
    <property type="entry name" value="ANK"/>
    <property type="match status" value="3"/>
</dbReference>
<keyword evidence="1" id="KW-0677">Repeat</keyword>
<keyword evidence="2 3" id="KW-0040">ANK repeat</keyword>
<dbReference type="PROSITE" id="PS50297">
    <property type="entry name" value="ANK_REP_REGION"/>
    <property type="match status" value="1"/>
</dbReference>